<keyword evidence="3" id="KW-1185">Reference proteome</keyword>
<dbReference type="AlphaFoldDB" id="A0A846Z0C8"/>
<dbReference type="RefSeq" id="WP_067640010.1">
    <property type="nucleotide sequence ID" value="NZ_JAAXPI010000033.1"/>
</dbReference>
<organism evidence="2 3">
    <name type="scientific">Actinomadura latina</name>
    <dbReference type="NCBI Taxonomy" id="163603"/>
    <lineage>
        <taxon>Bacteria</taxon>
        <taxon>Bacillati</taxon>
        <taxon>Actinomycetota</taxon>
        <taxon>Actinomycetes</taxon>
        <taxon>Streptosporangiales</taxon>
        <taxon>Thermomonosporaceae</taxon>
        <taxon>Actinomadura</taxon>
    </lineage>
</organism>
<dbReference type="Proteomes" id="UP000579250">
    <property type="component" value="Unassembled WGS sequence"/>
</dbReference>
<evidence type="ECO:0000313" key="3">
    <source>
        <dbReference type="Proteomes" id="UP000579250"/>
    </source>
</evidence>
<reference evidence="2 3" key="1">
    <citation type="submission" date="2020-04" db="EMBL/GenBank/DDBJ databases">
        <title>MicrobeNet Type strains.</title>
        <authorList>
            <person name="Nicholson A.C."/>
        </authorList>
    </citation>
    <scope>NUCLEOTIDE SEQUENCE [LARGE SCALE GENOMIC DNA]</scope>
    <source>
        <strain evidence="2 3">ATCC BAA-277</strain>
    </source>
</reference>
<feature type="region of interest" description="Disordered" evidence="1">
    <location>
        <begin position="1"/>
        <end position="21"/>
    </location>
</feature>
<proteinExistence type="predicted"/>
<feature type="compositionally biased region" description="Basic and acidic residues" evidence="1">
    <location>
        <begin position="1"/>
        <end position="16"/>
    </location>
</feature>
<name>A0A846Z0C8_9ACTN</name>
<comment type="caution">
    <text evidence="2">The sequence shown here is derived from an EMBL/GenBank/DDBJ whole genome shotgun (WGS) entry which is preliminary data.</text>
</comment>
<dbReference type="EMBL" id="JAAXPI010000033">
    <property type="protein sequence ID" value="NKZ06289.1"/>
    <property type="molecule type" value="Genomic_DNA"/>
</dbReference>
<accession>A0A846Z0C8</accession>
<evidence type="ECO:0000313" key="2">
    <source>
        <dbReference type="EMBL" id="NKZ06289.1"/>
    </source>
</evidence>
<sequence>MHIKSQRGDANADRRAIPGNGDGFFKQAKRLIQYSIGANDFNRGGLYEFVAVLRMKDGSVSNVRSNGFFIS</sequence>
<evidence type="ECO:0000256" key="1">
    <source>
        <dbReference type="SAM" id="MobiDB-lite"/>
    </source>
</evidence>
<protein>
    <submittedName>
        <fullName evidence="2">Uncharacterized protein</fullName>
    </submittedName>
</protein>
<gene>
    <name evidence="2" type="ORF">HGB48_21425</name>
</gene>